<dbReference type="EMBL" id="JAODUO010000860">
    <property type="protein sequence ID" value="KAK2173646.1"/>
    <property type="molecule type" value="Genomic_DNA"/>
</dbReference>
<reference evidence="1" key="1">
    <citation type="journal article" date="2023" name="Mol. Biol. Evol.">
        <title>Third-Generation Sequencing Reveals the Adaptive Role of the Epigenome in Three Deep-Sea Polychaetes.</title>
        <authorList>
            <person name="Perez M."/>
            <person name="Aroh O."/>
            <person name="Sun Y."/>
            <person name="Lan Y."/>
            <person name="Juniper S.K."/>
            <person name="Young C.R."/>
            <person name="Angers B."/>
            <person name="Qian P.Y."/>
        </authorList>
    </citation>
    <scope>NUCLEOTIDE SEQUENCE</scope>
    <source>
        <strain evidence="1">R07B-5</strain>
    </source>
</reference>
<proteinExistence type="predicted"/>
<keyword evidence="2" id="KW-1185">Reference proteome</keyword>
<sequence>MGKTILQCGVNILESIPGVGSWKTQDKRFESTGKQTDDSSKCVAYATAGDCRFYECFHKKFPCDVFSMSHMNVVELPLCRDMDCFGDFFDSKGNEWPRKNKLCLMRKLLPVFNDISVNCADLPLLIFKNRKDCLHETQFCSILGVRKNRFAVDRITSLKSYPAVLPRKAGMTTTERDYVYSELSDVRHLMGDKDVCQTK</sequence>
<name>A0AAD9KLT1_RIDPI</name>
<comment type="caution">
    <text evidence="1">The sequence shown here is derived from an EMBL/GenBank/DDBJ whole genome shotgun (WGS) entry which is preliminary data.</text>
</comment>
<evidence type="ECO:0000313" key="1">
    <source>
        <dbReference type="EMBL" id="KAK2173646.1"/>
    </source>
</evidence>
<organism evidence="1 2">
    <name type="scientific">Ridgeia piscesae</name>
    <name type="common">Tubeworm</name>
    <dbReference type="NCBI Taxonomy" id="27915"/>
    <lineage>
        <taxon>Eukaryota</taxon>
        <taxon>Metazoa</taxon>
        <taxon>Spiralia</taxon>
        <taxon>Lophotrochozoa</taxon>
        <taxon>Annelida</taxon>
        <taxon>Polychaeta</taxon>
        <taxon>Sedentaria</taxon>
        <taxon>Canalipalpata</taxon>
        <taxon>Sabellida</taxon>
        <taxon>Siboglinidae</taxon>
        <taxon>Ridgeia</taxon>
    </lineage>
</organism>
<dbReference type="AlphaFoldDB" id="A0AAD9KLT1"/>
<dbReference type="Proteomes" id="UP001209878">
    <property type="component" value="Unassembled WGS sequence"/>
</dbReference>
<protein>
    <submittedName>
        <fullName evidence="1">Uncharacterized protein</fullName>
    </submittedName>
</protein>
<evidence type="ECO:0000313" key="2">
    <source>
        <dbReference type="Proteomes" id="UP001209878"/>
    </source>
</evidence>
<accession>A0AAD9KLT1</accession>
<gene>
    <name evidence="1" type="ORF">NP493_860g02131</name>
</gene>